<dbReference type="InParanoid" id="F2U761"/>
<dbReference type="KEGG" id="sre:PTSG_04298"/>
<dbReference type="Pfam" id="PF07653">
    <property type="entry name" value="SH3_2"/>
    <property type="match status" value="1"/>
</dbReference>
<dbReference type="InterPro" id="IPR001452">
    <property type="entry name" value="SH3_domain"/>
</dbReference>
<protein>
    <recommendedName>
        <fullName evidence="5">SH3 domain-containing protein</fullName>
    </recommendedName>
</protein>
<proteinExistence type="predicted"/>
<keyword evidence="7" id="KW-1185">Reference proteome</keyword>
<evidence type="ECO:0000256" key="4">
    <source>
        <dbReference type="SAM" id="SignalP"/>
    </source>
</evidence>
<organism evidence="7">
    <name type="scientific">Salpingoeca rosetta (strain ATCC 50818 / BSB-021)</name>
    <dbReference type="NCBI Taxonomy" id="946362"/>
    <lineage>
        <taxon>Eukaryota</taxon>
        <taxon>Choanoflagellata</taxon>
        <taxon>Craspedida</taxon>
        <taxon>Salpingoecidae</taxon>
        <taxon>Salpingoeca</taxon>
    </lineage>
</organism>
<evidence type="ECO:0000259" key="5">
    <source>
        <dbReference type="PROSITE" id="PS50002"/>
    </source>
</evidence>
<feature type="region of interest" description="Disordered" evidence="3">
    <location>
        <begin position="146"/>
        <end position="168"/>
    </location>
</feature>
<gene>
    <name evidence="6" type="ORF">PTSG_04298</name>
</gene>
<feature type="compositionally biased region" description="Pro residues" evidence="3">
    <location>
        <begin position="105"/>
        <end position="122"/>
    </location>
</feature>
<dbReference type="GeneID" id="16075777"/>
<reference evidence="6" key="1">
    <citation type="submission" date="2009-08" db="EMBL/GenBank/DDBJ databases">
        <title>Annotation of Salpingoeca rosetta.</title>
        <authorList>
            <consortium name="The Broad Institute Genome Sequencing Platform"/>
            <person name="Russ C."/>
            <person name="Cuomo C."/>
            <person name="Burger G."/>
            <person name="Gray M.W."/>
            <person name="Holland P.W.H."/>
            <person name="King N."/>
            <person name="Lang F.B.F."/>
            <person name="Roger A.J."/>
            <person name="Ruiz-Trillo I."/>
            <person name="Young S.K."/>
            <person name="Zeng Q."/>
            <person name="Gargeya S."/>
            <person name="Alvarado L."/>
            <person name="Berlin A."/>
            <person name="Chapman S.B."/>
            <person name="Chen Z."/>
            <person name="Freedman E."/>
            <person name="Gellesch M."/>
            <person name="Goldberg J."/>
            <person name="Griggs A."/>
            <person name="Gujja S."/>
            <person name="Heilman E."/>
            <person name="Heiman D."/>
            <person name="Howarth C."/>
            <person name="Mehta T."/>
            <person name="Neiman D."/>
            <person name="Pearson M."/>
            <person name="Roberts A."/>
            <person name="Saif S."/>
            <person name="Shea T."/>
            <person name="Shenoy N."/>
            <person name="Sisk P."/>
            <person name="Stolte C."/>
            <person name="Sykes S."/>
            <person name="White J."/>
            <person name="Yandava C."/>
            <person name="Haas B."/>
            <person name="Nusbaum C."/>
            <person name="Birren B."/>
        </authorList>
    </citation>
    <scope>NUCLEOTIDE SEQUENCE [LARGE SCALE GENOMIC DNA]</scope>
    <source>
        <strain evidence="6">ATCC 50818</strain>
    </source>
</reference>
<dbReference type="EMBL" id="GL832963">
    <property type="protein sequence ID" value="EGD83693.1"/>
    <property type="molecule type" value="Genomic_DNA"/>
</dbReference>
<evidence type="ECO:0000256" key="2">
    <source>
        <dbReference type="PROSITE-ProRule" id="PRU00192"/>
    </source>
</evidence>
<feature type="region of interest" description="Disordered" evidence="3">
    <location>
        <begin position="102"/>
        <end position="127"/>
    </location>
</feature>
<evidence type="ECO:0000256" key="1">
    <source>
        <dbReference type="ARBA" id="ARBA00022443"/>
    </source>
</evidence>
<dbReference type="PROSITE" id="PS50002">
    <property type="entry name" value="SH3"/>
    <property type="match status" value="1"/>
</dbReference>
<sequence>MRAWISPLVAVVVFAVLLLHASSAAAERRCRNPGCTEAISIVRAFRDYQAPDGTFSFRRLATFSVLSKDGNMWEGNIGGKRGFFPEDAVEELTVFERNPRFVVPLEPPPSPPTPEPPTPPREPTAEELLALKRKKLAELLKEQEELERAQSTYNPTTANVAHPRISLF</sequence>
<evidence type="ECO:0000256" key="3">
    <source>
        <dbReference type="SAM" id="MobiDB-lite"/>
    </source>
</evidence>
<feature type="domain" description="SH3" evidence="5">
    <location>
        <begin position="37"/>
        <end position="94"/>
    </location>
</feature>
<name>F2U761_SALR5</name>
<dbReference type="AlphaFoldDB" id="F2U761"/>
<dbReference type="OrthoDB" id="6627676at2759"/>
<accession>F2U761</accession>
<evidence type="ECO:0000313" key="7">
    <source>
        <dbReference type="Proteomes" id="UP000007799"/>
    </source>
</evidence>
<dbReference type="Gene3D" id="2.30.30.40">
    <property type="entry name" value="SH3 Domains"/>
    <property type="match status" value="1"/>
</dbReference>
<dbReference type="InterPro" id="IPR036028">
    <property type="entry name" value="SH3-like_dom_sf"/>
</dbReference>
<feature type="signal peptide" evidence="4">
    <location>
        <begin position="1"/>
        <end position="26"/>
    </location>
</feature>
<evidence type="ECO:0000313" key="6">
    <source>
        <dbReference type="EMBL" id="EGD83693.1"/>
    </source>
</evidence>
<keyword evidence="4" id="KW-0732">Signal</keyword>
<dbReference type="SMART" id="SM00326">
    <property type="entry name" value="SH3"/>
    <property type="match status" value="1"/>
</dbReference>
<dbReference type="Proteomes" id="UP000007799">
    <property type="component" value="Unassembled WGS sequence"/>
</dbReference>
<dbReference type="RefSeq" id="XP_004995197.1">
    <property type="nucleotide sequence ID" value="XM_004995140.1"/>
</dbReference>
<dbReference type="SUPFAM" id="SSF50044">
    <property type="entry name" value="SH3-domain"/>
    <property type="match status" value="1"/>
</dbReference>
<feature type="chain" id="PRO_5003290790" description="SH3 domain-containing protein" evidence="4">
    <location>
        <begin position="27"/>
        <end position="168"/>
    </location>
</feature>
<keyword evidence="1 2" id="KW-0728">SH3 domain</keyword>